<dbReference type="GO" id="GO:0031071">
    <property type="term" value="F:cysteine desulfurase activity"/>
    <property type="evidence" value="ECO:0007669"/>
    <property type="project" value="UniProtKB-EC"/>
</dbReference>
<keyword evidence="4" id="KW-0808">Transferase</keyword>
<name>A0A7J3ZLS8_9CREN</name>
<dbReference type="PIRSF" id="PIRSF005572">
    <property type="entry name" value="NifS"/>
    <property type="match status" value="1"/>
</dbReference>
<dbReference type="InterPro" id="IPR015421">
    <property type="entry name" value="PyrdxlP-dep_Trfase_major"/>
</dbReference>
<dbReference type="InterPro" id="IPR000192">
    <property type="entry name" value="Aminotrans_V_dom"/>
</dbReference>
<evidence type="ECO:0000313" key="9">
    <source>
        <dbReference type="EMBL" id="HHQ80390.1"/>
    </source>
</evidence>
<protein>
    <recommendedName>
        <fullName evidence="3">cysteine desulfurase</fullName>
        <ecNumber evidence="3">2.8.1.7</ecNumber>
    </recommendedName>
</protein>
<dbReference type="AlphaFoldDB" id="A0A7J3ZLS8"/>
<dbReference type="InterPro" id="IPR015424">
    <property type="entry name" value="PyrdxlP-dep_Trfase"/>
</dbReference>
<sequence length="416" mass="47403">MFDVYEVRKDFPILENTYINGKKLVYFDNAATTHKPKQVVEAVREFYYSRYSNVHRGHHYLSEESSRIYEEAHERIAKLVNARSWDEIVFAFNATTAINYIAPSLAEKIVREGKRKIVLTVMEHHSNMLPWRRVARAFNLTVEYAPVREGGELDLRKMFELIDEQTGIVAVAHASNVTGIINDVREIARYAHKYGAYVVVDGAQSVPHLKVDVRELEVDILAFSGHKMLAPEGTGGFYGRRDLLEELEPWVVGGGMVRSVKLDKVNYEDLPWKFEPGTPDIAGSAGLIKAVEYLERIGIENVHLHEKRLLEALRSRLGDAEWLVTYNRIDPERQTGIFCFNVRGLNPHVVGRLLNDFYGIAVRTGLHCAHPYHTALGAQDGTVRASFYIYNTIEEVVYFTESIEEIAKKYASPKTT</sequence>
<dbReference type="Gene3D" id="3.90.1150.10">
    <property type="entry name" value="Aspartate Aminotransferase, domain 1"/>
    <property type="match status" value="1"/>
</dbReference>
<accession>A0A7J3ZLS8</accession>
<comment type="catalytic activity">
    <reaction evidence="6">
        <text>(sulfur carrier)-H + L-cysteine = (sulfur carrier)-SH + L-alanine</text>
        <dbReference type="Rhea" id="RHEA:43892"/>
        <dbReference type="Rhea" id="RHEA-COMP:14737"/>
        <dbReference type="Rhea" id="RHEA-COMP:14739"/>
        <dbReference type="ChEBI" id="CHEBI:29917"/>
        <dbReference type="ChEBI" id="CHEBI:35235"/>
        <dbReference type="ChEBI" id="CHEBI:57972"/>
        <dbReference type="ChEBI" id="CHEBI:64428"/>
        <dbReference type="EC" id="2.8.1.7"/>
    </reaction>
</comment>
<dbReference type="EMBL" id="DRZC01000034">
    <property type="protein sequence ID" value="HHQ80390.1"/>
    <property type="molecule type" value="Genomic_DNA"/>
</dbReference>
<feature type="domain" description="Aminotransferase class V" evidence="8">
    <location>
        <begin position="25"/>
        <end position="398"/>
    </location>
</feature>
<dbReference type="InterPro" id="IPR010970">
    <property type="entry name" value="Cys_dSase_SufS"/>
</dbReference>
<keyword evidence="5" id="KW-0663">Pyridoxal phosphate</keyword>
<gene>
    <name evidence="9" type="ORF">ENM78_02865</name>
</gene>
<evidence type="ECO:0000256" key="7">
    <source>
        <dbReference type="RuleBase" id="RU004504"/>
    </source>
</evidence>
<dbReference type="Pfam" id="PF00266">
    <property type="entry name" value="Aminotran_5"/>
    <property type="match status" value="1"/>
</dbReference>
<dbReference type="InterPro" id="IPR020578">
    <property type="entry name" value="Aminotrans_V_PyrdxlP_BS"/>
</dbReference>
<dbReference type="PANTHER" id="PTHR43586">
    <property type="entry name" value="CYSTEINE DESULFURASE"/>
    <property type="match status" value="1"/>
</dbReference>
<comment type="caution">
    <text evidence="9">The sequence shown here is derived from an EMBL/GenBank/DDBJ whole genome shotgun (WGS) entry which is preliminary data.</text>
</comment>
<organism evidence="9">
    <name type="scientific">Fervidicoccus fontis</name>
    <dbReference type="NCBI Taxonomy" id="683846"/>
    <lineage>
        <taxon>Archaea</taxon>
        <taxon>Thermoproteota</taxon>
        <taxon>Thermoprotei</taxon>
        <taxon>Fervidicoccales</taxon>
        <taxon>Fervidicoccaceae</taxon>
        <taxon>Fervidicoccus</taxon>
    </lineage>
</organism>
<comment type="similarity">
    <text evidence="2">Belongs to the class-V pyridoxal-phosphate-dependent aminotransferase family. Csd subfamily.</text>
</comment>
<reference evidence="9" key="1">
    <citation type="journal article" date="2020" name="mSystems">
        <title>Genome- and Community-Level Interaction Insights into Carbon Utilization and Element Cycling Functions of Hydrothermarchaeota in Hydrothermal Sediment.</title>
        <authorList>
            <person name="Zhou Z."/>
            <person name="Liu Y."/>
            <person name="Xu W."/>
            <person name="Pan J."/>
            <person name="Luo Z.H."/>
            <person name="Li M."/>
        </authorList>
    </citation>
    <scope>NUCLEOTIDE SEQUENCE [LARGE SCALE GENOMIC DNA]</scope>
    <source>
        <strain evidence="9">SpSt-1116</strain>
    </source>
</reference>
<evidence type="ECO:0000256" key="6">
    <source>
        <dbReference type="ARBA" id="ARBA00050776"/>
    </source>
</evidence>
<dbReference type="InterPro" id="IPR015422">
    <property type="entry name" value="PyrdxlP-dep_Trfase_small"/>
</dbReference>
<dbReference type="Gene3D" id="3.40.640.10">
    <property type="entry name" value="Type I PLP-dependent aspartate aminotransferase-like (Major domain)"/>
    <property type="match status" value="1"/>
</dbReference>
<evidence type="ECO:0000256" key="4">
    <source>
        <dbReference type="ARBA" id="ARBA00022679"/>
    </source>
</evidence>
<evidence type="ECO:0000256" key="5">
    <source>
        <dbReference type="ARBA" id="ARBA00022898"/>
    </source>
</evidence>
<evidence type="ECO:0000256" key="1">
    <source>
        <dbReference type="ARBA" id="ARBA00001933"/>
    </source>
</evidence>
<dbReference type="GO" id="GO:0006534">
    <property type="term" value="P:cysteine metabolic process"/>
    <property type="evidence" value="ECO:0007669"/>
    <property type="project" value="InterPro"/>
</dbReference>
<dbReference type="PROSITE" id="PS00595">
    <property type="entry name" value="AA_TRANSFER_CLASS_5"/>
    <property type="match status" value="1"/>
</dbReference>
<comment type="cofactor">
    <cofactor evidence="1 7">
        <name>pyridoxal 5'-phosphate</name>
        <dbReference type="ChEBI" id="CHEBI:597326"/>
    </cofactor>
</comment>
<dbReference type="PANTHER" id="PTHR43586:SF8">
    <property type="entry name" value="CYSTEINE DESULFURASE 1, CHLOROPLASTIC"/>
    <property type="match status" value="1"/>
</dbReference>
<dbReference type="SUPFAM" id="SSF53383">
    <property type="entry name" value="PLP-dependent transferases"/>
    <property type="match status" value="1"/>
</dbReference>
<dbReference type="EC" id="2.8.1.7" evidence="3"/>
<dbReference type="InterPro" id="IPR016454">
    <property type="entry name" value="Cysteine_dSase"/>
</dbReference>
<dbReference type="GO" id="GO:0030170">
    <property type="term" value="F:pyridoxal phosphate binding"/>
    <property type="evidence" value="ECO:0007669"/>
    <property type="project" value="InterPro"/>
</dbReference>
<dbReference type="CDD" id="cd06453">
    <property type="entry name" value="SufS_like"/>
    <property type="match status" value="1"/>
</dbReference>
<evidence type="ECO:0000256" key="3">
    <source>
        <dbReference type="ARBA" id="ARBA00012239"/>
    </source>
</evidence>
<evidence type="ECO:0000256" key="2">
    <source>
        <dbReference type="ARBA" id="ARBA00010447"/>
    </source>
</evidence>
<proteinExistence type="inferred from homology"/>
<evidence type="ECO:0000259" key="8">
    <source>
        <dbReference type="Pfam" id="PF00266"/>
    </source>
</evidence>